<dbReference type="FunFam" id="1.10.10.10:FF:000014">
    <property type="entry name" value="Cullin 1"/>
    <property type="match status" value="1"/>
</dbReference>
<organism evidence="14 15">
    <name type="scientific">Holothuria leucospilota</name>
    <name type="common">Black long sea cucumber</name>
    <name type="synonym">Mertensiothuria leucospilota</name>
    <dbReference type="NCBI Taxonomy" id="206669"/>
    <lineage>
        <taxon>Eukaryota</taxon>
        <taxon>Metazoa</taxon>
        <taxon>Echinodermata</taxon>
        <taxon>Eleutherozoa</taxon>
        <taxon>Echinozoa</taxon>
        <taxon>Holothuroidea</taxon>
        <taxon>Aspidochirotacea</taxon>
        <taxon>Aspidochirotida</taxon>
        <taxon>Holothuriidae</taxon>
        <taxon>Holothuria</taxon>
    </lineage>
</organism>
<evidence type="ECO:0000256" key="2">
    <source>
        <dbReference type="ARBA" id="ARBA00004906"/>
    </source>
</evidence>
<dbReference type="InterPro" id="IPR016157">
    <property type="entry name" value="Cullin_CS"/>
</dbReference>
<evidence type="ECO:0000256" key="9">
    <source>
        <dbReference type="ARBA" id="ARBA00023242"/>
    </source>
</evidence>
<dbReference type="InterPro" id="IPR036390">
    <property type="entry name" value="WH_DNA-bd_sf"/>
</dbReference>
<keyword evidence="9" id="KW-0539">Nucleus</keyword>
<evidence type="ECO:0000256" key="10">
    <source>
        <dbReference type="ARBA" id="ARBA00069610"/>
    </source>
</evidence>
<evidence type="ECO:0000256" key="12">
    <source>
        <dbReference type="RuleBase" id="RU003829"/>
    </source>
</evidence>
<dbReference type="InterPro" id="IPR036317">
    <property type="entry name" value="Cullin_homology_sf"/>
</dbReference>
<keyword evidence="7" id="KW-0832">Ubl conjugation</keyword>
<dbReference type="PANTHER" id="PTHR11932">
    <property type="entry name" value="CULLIN"/>
    <property type="match status" value="1"/>
</dbReference>
<dbReference type="InterPro" id="IPR016159">
    <property type="entry name" value="Cullin_repeat-like_dom_sf"/>
</dbReference>
<dbReference type="InterPro" id="IPR016158">
    <property type="entry name" value="Cullin_homology"/>
</dbReference>
<dbReference type="FunFam" id="1.20.1310.10:FF:000022">
    <property type="entry name" value="Cullin-2 isoform 2"/>
    <property type="match status" value="1"/>
</dbReference>
<dbReference type="GO" id="GO:0031981">
    <property type="term" value="C:nuclear lumen"/>
    <property type="evidence" value="ECO:0007669"/>
    <property type="project" value="UniProtKB-ARBA"/>
</dbReference>
<dbReference type="GO" id="GO:0031625">
    <property type="term" value="F:ubiquitin protein ligase binding"/>
    <property type="evidence" value="ECO:0007669"/>
    <property type="project" value="InterPro"/>
</dbReference>
<dbReference type="EMBL" id="JAIZAY010000018">
    <property type="protein sequence ID" value="KAJ8025283.1"/>
    <property type="molecule type" value="Genomic_DNA"/>
</dbReference>
<dbReference type="Pfam" id="PF26557">
    <property type="entry name" value="Cullin_AB"/>
    <property type="match status" value="1"/>
</dbReference>
<dbReference type="SUPFAM" id="SSF46785">
    <property type="entry name" value="Winged helix' DNA-binding domain"/>
    <property type="match status" value="1"/>
</dbReference>
<keyword evidence="8" id="KW-0007">Acetylation</keyword>
<dbReference type="Gene3D" id="1.10.10.10">
    <property type="entry name" value="Winged helix-like DNA-binding domain superfamily/Winged helix DNA-binding domain"/>
    <property type="match status" value="2"/>
</dbReference>
<comment type="similarity">
    <text evidence="3 11 12">Belongs to the cullin family.</text>
</comment>
<keyword evidence="6" id="KW-0833">Ubl conjugation pathway</keyword>
<evidence type="ECO:0000259" key="13">
    <source>
        <dbReference type="PROSITE" id="PS50069"/>
    </source>
</evidence>
<dbReference type="InterPro" id="IPR001373">
    <property type="entry name" value="Cullin_N"/>
</dbReference>
<keyword evidence="4" id="KW-1017">Isopeptide bond</keyword>
<dbReference type="SMART" id="SM00884">
    <property type="entry name" value="Cullin_Nedd8"/>
    <property type="match status" value="1"/>
</dbReference>
<evidence type="ECO:0000256" key="7">
    <source>
        <dbReference type="ARBA" id="ARBA00022843"/>
    </source>
</evidence>
<sequence length="742" mass="86746">MSLKPKELDFEKTWGRLLETVEDVIKLQNVKRGVWNDRFLDVYFICVAIPDNYSDRLYDETRAFLESHVKELYQNVLENEDMLLKCYEENWSRYSKGATYMDFLYRYLNDHLRKLSEADRNFGAFPFELLDEQRMDIGELALDIWKKYMIKPLKKNLQVLLLSEIEKDRRGEGTKSNMLHSVINSLVEVERYKTKNQLKLYQDVFEQRFLEKTGEHYKQEASTLLETLNCSQYMEKVLQYLQEENLRSHKFLHHTSYPKVQHECGQRMVADLLDFLNAECHQMVGDEKLQDLFRMYQLLKSVPDGLKHMTKEFEDHIKETGLNQLRGLKEENMPTQFVEAILSLHRKYSQMIKETFSGDTAFEKSLDKACAAVVNHRQQGKAPCRSPELLAKYCDSFLKKSSKGSTESELEDKLEQCILVFKYLDDKDVFQRFYARMLARRLIHAASTSMYAEESMINKLKRVCGYEFTVKLHRMYMDLGVCEDLNNKFASFVKAENVELGINFFINVLTTGSWPFGPPKTPSSFALPQELERSVQMFEGYYKDKFPGRRLTWLHHLATAEIKMSHLKKSYIVTVSTFQMAILLLYNNTDSLAFSDIQTSTNINEKECARNVQSLVDVKLIDQEPEGNIVPKTILKLNFNYSNKRTKFKISAAIQKDTPQEVEQTRVAVEEDRKLYLQAAIVRIMKARKKLKHNILIQEQVISQAMARFAPSVSMIKKCIEALIDKQYIERTGATDEYAYVA</sequence>
<dbReference type="SUPFAM" id="SSF75632">
    <property type="entry name" value="Cullin homology domain"/>
    <property type="match status" value="1"/>
</dbReference>
<dbReference type="Proteomes" id="UP001152320">
    <property type="component" value="Chromosome 18"/>
</dbReference>
<accession>A0A9Q0YMN7</accession>
<keyword evidence="5" id="KW-0597">Phosphoprotein</keyword>
<dbReference type="GO" id="GO:0006511">
    <property type="term" value="P:ubiquitin-dependent protein catabolic process"/>
    <property type="evidence" value="ECO:0007669"/>
    <property type="project" value="InterPro"/>
</dbReference>
<evidence type="ECO:0000256" key="1">
    <source>
        <dbReference type="ARBA" id="ARBA00004123"/>
    </source>
</evidence>
<evidence type="ECO:0000256" key="3">
    <source>
        <dbReference type="ARBA" id="ARBA00006019"/>
    </source>
</evidence>
<evidence type="ECO:0000256" key="11">
    <source>
        <dbReference type="PROSITE-ProRule" id="PRU00330"/>
    </source>
</evidence>
<dbReference type="FunFam" id="1.20.1310.10:FF:000012">
    <property type="entry name" value="Cullin 2"/>
    <property type="match status" value="1"/>
</dbReference>
<dbReference type="InterPro" id="IPR036388">
    <property type="entry name" value="WH-like_DNA-bd_sf"/>
</dbReference>
<dbReference type="FunFam" id="1.20.1310.10:FF:000016">
    <property type="entry name" value="Cullin 2"/>
    <property type="match status" value="1"/>
</dbReference>
<comment type="pathway">
    <text evidence="2">Protein modification; protein ubiquitination.</text>
</comment>
<evidence type="ECO:0000313" key="14">
    <source>
        <dbReference type="EMBL" id="KAJ8025283.1"/>
    </source>
</evidence>
<dbReference type="PROSITE" id="PS01256">
    <property type="entry name" value="CULLIN_1"/>
    <property type="match status" value="1"/>
</dbReference>
<comment type="caution">
    <text evidence="14">The sequence shown here is derived from an EMBL/GenBank/DDBJ whole genome shotgun (WGS) entry which is preliminary data.</text>
</comment>
<dbReference type="Pfam" id="PF00888">
    <property type="entry name" value="Cullin"/>
    <property type="match status" value="1"/>
</dbReference>
<proteinExistence type="inferred from homology"/>
<gene>
    <name evidence="14" type="ORF">HOLleu_35450</name>
</gene>
<dbReference type="SMART" id="SM00182">
    <property type="entry name" value="CULLIN"/>
    <property type="match status" value="1"/>
</dbReference>
<dbReference type="InterPro" id="IPR019559">
    <property type="entry name" value="Cullin_neddylation_domain"/>
</dbReference>
<dbReference type="PROSITE" id="PS50069">
    <property type="entry name" value="CULLIN_2"/>
    <property type="match status" value="1"/>
</dbReference>
<evidence type="ECO:0000256" key="6">
    <source>
        <dbReference type="ARBA" id="ARBA00022786"/>
    </source>
</evidence>
<keyword evidence="15" id="KW-1185">Reference proteome</keyword>
<evidence type="ECO:0000256" key="4">
    <source>
        <dbReference type="ARBA" id="ARBA00022499"/>
    </source>
</evidence>
<comment type="subcellular location">
    <subcellularLocation>
        <location evidence="1">Nucleus</location>
    </subcellularLocation>
</comment>
<dbReference type="SUPFAM" id="SSF74788">
    <property type="entry name" value="Cullin repeat-like"/>
    <property type="match status" value="1"/>
</dbReference>
<dbReference type="AlphaFoldDB" id="A0A9Q0YMN7"/>
<dbReference type="GO" id="GO:0031462">
    <property type="term" value="C:Cul2-RING ubiquitin ligase complex"/>
    <property type="evidence" value="ECO:0007669"/>
    <property type="project" value="UniProtKB-ARBA"/>
</dbReference>
<dbReference type="InterPro" id="IPR045093">
    <property type="entry name" value="Cullin"/>
</dbReference>
<evidence type="ECO:0000256" key="5">
    <source>
        <dbReference type="ARBA" id="ARBA00022553"/>
    </source>
</evidence>
<dbReference type="Gene3D" id="1.20.1310.10">
    <property type="entry name" value="Cullin Repeats"/>
    <property type="match status" value="4"/>
</dbReference>
<dbReference type="InterPro" id="IPR059120">
    <property type="entry name" value="Cullin-like_AB"/>
</dbReference>
<dbReference type="Pfam" id="PF10557">
    <property type="entry name" value="Cullin_Nedd8"/>
    <property type="match status" value="1"/>
</dbReference>
<protein>
    <recommendedName>
        <fullName evidence="10">Cullin-2</fullName>
    </recommendedName>
</protein>
<feature type="domain" description="Cullin family profile" evidence="13">
    <location>
        <begin position="385"/>
        <end position="616"/>
    </location>
</feature>
<dbReference type="Gene3D" id="4.10.1030.10">
    <property type="entry name" value="Ring Box Chain A, domain 5"/>
    <property type="match status" value="1"/>
</dbReference>
<evidence type="ECO:0000313" key="15">
    <source>
        <dbReference type="Proteomes" id="UP001152320"/>
    </source>
</evidence>
<evidence type="ECO:0000256" key="8">
    <source>
        <dbReference type="ARBA" id="ARBA00022990"/>
    </source>
</evidence>
<name>A0A9Q0YMN7_HOLLE</name>
<dbReference type="OrthoDB" id="27073at2759"/>
<reference evidence="14" key="1">
    <citation type="submission" date="2021-10" db="EMBL/GenBank/DDBJ databases">
        <title>Tropical sea cucumber genome reveals ecological adaptation and Cuvierian tubules defense mechanism.</title>
        <authorList>
            <person name="Chen T."/>
        </authorList>
    </citation>
    <scope>NUCLEOTIDE SEQUENCE</scope>
    <source>
        <strain evidence="14">Nanhai2018</strain>
        <tissue evidence="14">Muscle</tissue>
    </source>
</reference>